<sequence>MVVLNLFHIFATTVDSTAVEKNLLIMKFYNREKEIAELKRVQELAFGQNSRMIVVTGRRRIGKTSLIKQALKGTPTVYFFIGRKAESILVADFIKIVRETLSIFIPDGISNFTTLIHYLFEIGKTRSFNIVIDEFQEFYNIRPDVFSDMQNLWDEYRQETKINT</sequence>
<gene>
    <name evidence="2" type="ORF">BOLFYP28_00943</name>
</gene>
<reference evidence="2" key="1">
    <citation type="submission" date="2019-11" db="EMBL/GenBank/DDBJ databases">
        <authorList>
            <person name="Feng L."/>
        </authorList>
    </citation>
    <scope>NUCLEOTIDE SEQUENCE</scope>
    <source>
        <strain evidence="2">BovatusLFYP28</strain>
    </source>
</reference>
<accession>A0A6N2SY01</accession>
<dbReference type="EMBL" id="CACRTD010000022">
    <property type="protein sequence ID" value="VYS97929.1"/>
    <property type="molecule type" value="Genomic_DNA"/>
</dbReference>
<evidence type="ECO:0000313" key="2">
    <source>
        <dbReference type="EMBL" id="VYS97929.1"/>
    </source>
</evidence>
<dbReference type="PANTHER" id="PTHR34704">
    <property type="entry name" value="ATPASE"/>
    <property type="match status" value="1"/>
</dbReference>
<dbReference type="Gene3D" id="3.40.50.300">
    <property type="entry name" value="P-loop containing nucleotide triphosphate hydrolases"/>
    <property type="match status" value="1"/>
</dbReference>
<evidence type="ECO:0000259" key="1">
    <source>
        <dbReference type="Pfam" id="PF01637"/>
    </source>
</evidence>
<dbReference type="InterPro" id="IPR027417">
    <property type="entry name" value="P-loop_NTPase"/>
</dbReference>
<organism evidence="2">
    <name type="scientific">Bacteroides ovatus</name>
    <dbReference type="NCBI Taxonomy" id="28116"/>
    <lineage>
        <taxon>Bacteria</taxon>
        <taxon>Pseudomonadati</taxon>
        <taxon>Bacteroidota</taxon>
        <taxon>Bacteroidia</taxon>
        <taxon>Bacteroidales</taxon>
        <taxon>Bacteroidaceae</taxon>
        <taxon>Bacteroides</taxon>
    </lineage>
</organism>
<dbReference type="AlphaFoldDB" id="A0A6N2SY01"/>
<feature type="domain" description="ATPase" evidence="1">
    <location>
        <begin position="28"/>
        <end position="160"/>
    </location>
</feature>
<dbReference type="InterPro" id="IPR011579">
    <property type="entry name" value="ATPase_dom"/>
</dbReference>
<dbReference type="GO" id="GO:0005524">
    <property type="term" value="F:ATP binding"/>
    <property type="evidence" value="ECO:0007669"/>
    <property type="project" value="InterPro"/>
</dbReference>
<proteinExistence type="predicted"/>
<protein>
    <submittedName>
        <fullName evidence="2">Archaeal ATPase</fullName>
    </submittedName>
</protein>
<dbReference type="Pfam" id="PF01637">
    <property type="entry name" value="ATPase_2"/>
    <property type="match status" value="1"/>
</dbReference>
<dbReference type="PANTHER" id="PTHR34704:SF1">
    <property type="entry name" value="ATPASE"/>
    <property type="match status" value="1"/>
</dbReference>
<dbReference type="SUPFAM" id="SSF52540">
    <property type="entry name" value="P-loop containing nucleoside triphosphate hydrolases"/>
    <property type="match status" value="1"/>
</dbReference>
<name>A0A6N2SY01_BACOV</name>